<sequence>MIKLLAIDLDGTLLNLEKQVNEHDIDAIQQALNTGVELAIATGRMDHEIKEVLKLLKQENNGHRVSQNGAFVYDKDDKFIHANTFSQEHIQDIFAAAVTNDVIPSVSTETDTYVIEKTANVREMEKRLFYSVHATPDLKEQLGKSIHPSKISIHGANERLQQLQKTINSSFSNELDSFISDPHCLDLMPKNISKGAALKQLISLLGIQPEEVACMGDSFNDVSMFELTPHSFAMEEAPPEVKEKTSHVVSGVDEAIAHLFEKGLL</sequence>
<dbReference type="PROSITE" id="PS01228">
    <property type="entry name" value="COF_1"/>
    <property type="match status" value="1"/>
</dbReference>
<dbReference type="InterPro" id="IPR000150">
    <property type="entry name" value="Cof"/>
</dbReference>
<dbReference type="RefSeq" id="WP_036822312.1">
    <property type="nucleotide sequence ID" value="NZ_AVBF01000054.1"/>
</dbReference>
<dbReference type="PANTHER" id="PTHR10000">
    <property type="entry name" value="PHOSPHOSERINE PHOSPHATASE"/>
    <property type="match status" value="1"/>
</dbReference>
<evidence type="ECO:0000313" key="1">
    <source>
        <dbReference type="EMBL" id="KGP71633.1"/>
    </source>
</evidence>
<dbReference type="GO" id="GO:0005829">
    <property type="term" value="C:cytosol"/>
    <property type="evidence" value="ECO:0007669"/>
    <property type="project" value="TreeGrafter"/>
</dbReference>
<dbReference type="STRING" id="1385514.N782_17745"/>
<dbReference type="NCBIfam" id="TIGR00099">
    <property type="entry name" value="Cof-subfamily"/>
    <property type="match status" value="1"/>
</dbReference>
<gene>
    <name evidence="1" type="ORF">N782_17745</name>
</gene>
<dbReference type="InterPro" id="IPR023214">
    <property type="entry name" value="HAD_sf"/>
</dbReference>
<dbReference type="NCBIfam" id="TIGR01484">
    <property type="entry name" value="HAD-SF-IIB"/>
    <property type="match status" value="1"/>
</dbReference>
<reference evidence="1 2" key="1">
    <citation type="journal article" date="2015" name="Stand. Genomic Sci.">
        <title>High quality draft genome sequence of the moderately halophilic bacterium Pontibacillus yanchengensis Y32(T) and comparison among Pontibacillus genomes.</title>
        <authorList>
            <person name="Huang J."/>
            <person name="Qiao Z.X."/>
            <person name="Tang J.W."/>
            <person name="Wang G."/>
        </authorList>
    </citation>
    <scope>NUCLEOTIDE SEQUENCE [LARGE SCALE GENOMIC DNA]</scope>
    <source>
        <strain evidence="1 2">Y32</strain>
    </source>
</reference>
<dbReference type="Gene3D" id="3.30.1240.10">
    <property type="match status" value="1"/>
</dbReference>
<evidence type="ECO:0000313" key="2">
    <source>
        <dbReference type="Proteomes" id="UP000030147"/>
    </source>
</evidence>
<dbReference type="GO" id="GO:0000287">
    <property type="term" value="F:magnesium ion binding"/>
    <property type="evidence" value="ECO:0007669"/>
    <property type="project" value="TreeGrafter"/>
</dbReference>
<dbReference type="CDD" id="cd07516">
    <property type="entry name" value="HAD_Pase"/>
    <property type="match status" value="1"/>
</dbReference>
<dbReference type="eggNOG" id="COG0561">
    <property type="taxonomic scope" value="Bacteria"/>
</dbReference>
<protein>
    <submittedName>
        <fullName evidence="1">Hydrolase</fullName>
    </submittedName>
</protein>
<organism evidence="1 2">
    <name type="scientific">Pontibacillus yanchengensis Y32</name>
    <dbReference type="NCBI Taxonomy" id="1385514"/>
    <lineage>
        <taxon>Bacteria</taxon>
        <taxon>Bacillati</taxon>
        <taxon>Bacillota</taxon>
        <taxon>Bacilli</taxon>
        <taxon>Bacillales</taxon>
        <taxon>Bacillaceae</taxon>
        <taxon>Pontibacillus</taxon>
    </lineage>
</organism>
<keyword evidence="1" id="KW-0378">Hydrolase</keyword>
<dbReference type="PANTHER" id="PTHR10000:SF8">
    <property type="entry name" value="HAD SUPERFAMILY HYDROLASE-LIKE, TYPE 3"/>
    <property type="match status" value="1"/>
</dbReference>
<dbReference type="SFLD" id="SFLDS00003">
    <property type="entry name" value="Haloacid_Dehalogenase"/>
    <property type="match status" value="1"/>
</dbReference>
<dbReference type="Gene3D" id="3.40.50.1000">
    <property type="entry name" value="HAD superfamily/HAD-like"/>
    <property type="match status" value="1"/>
</dbReference>
<accession>A0A0A2TB35</accession>
<dbReference type="OrthoDB" id="9806027at2"/>
<name>A0A0A2TB35_9BACI</name>
<dbReference type="InterPro" id="IPR036412">
    <property type="entry name" value="HAD-like_sf"/>
</dbReference>
<dbReference type="Proteomes" id="UP000030147">
    <property type="component" value="Unassembled WGS sequence"/>
</dbReference>
<proteinExistence type="predicted"/>
<dbReference type="EMBL" id="AVBF01000054">
    <property type="protein sequence ID" value="KGP71633.1"/>
    <property type="molecule type" value="Genomic_DNA"/>
</dbReference>
<dbReference type="SUPFAM" id="SSF56784">
    <property type="entry name" value="HAD-like"/>
    <property type="match status" value="1"/>
</dbReference>
<comment type="caution">
    <text evidence="1">The sequence shown here is derived from an EMBL/GenBank/DDBJ whole genome shotgun (WGS) entry which is preliminary data.</text>
</comment>
<dbReference type="SFLD" id="SFLDG01140">
    <property type="entry name" value="C2.B:_Phosphomannomutase_and_P"/>
    <property type="match status" value="1"/>
</dbReference>
<dbReference type="Pfam" id="PF08282">
    <property type="entry name" value="Hydrolase_3"/>
    <property type="match status" value="1"/>
</dbReference>
<dbReference type="GO" id="GO:0016791">
    <property type="term" value="F:phosphatase activity"/>
    <property type="evidence" value="ECO:0007669"/>
    <property type="project" value="TreeGrafter"/>
</dbReference>
<dbReference type="InterPro" id="IPR006379">
    <property type="entry name" value="HAD-SF_hydro_IIB"/>
</dbReference>
<dbReference type="AlphaFoldDB" id="A0A0A2TB35"/>
<keyword evidence="2" id="KW-1185">Reference proteome</keyword>